<keyword evidence="2" id="KW-0732">Signal</keyword>
<name>A0AAV4ICJ3_9GAST</name>
<evidence type="ECO:0000259" key="3">
    <source>
        <dbReference type="PROSITE" id="PS50041"/>
    </source>
</evidence>
<dbReference type="InterPro" id="IPR016186">
    <property type="entry name" value="C-type_lectin-like/link_sf"/>
</dbReference>
<dbReference type="Pfam" id="PF00059">
    <property type="entry name" value="Lectin_C"/>
    <property type="match status" value="1"/>
</dbReference>
<dbReference type="InterPro" id="IPR016187">
    <property type="entry name" value="CTDL_fold"/>
</dbReference>
<feature type="signal peptide" evidence="2">
    <location>
        <begin position="1"/>
        <end position="27"/>
    </location>
</feature>
<evidence type="ECO:0000313" key="4">
    <source>
        <dbReference type="EMBL" id="GFS08208.1"/>
    </source>
</evidence>
<dbReference type="CDD" id="cd00037">
    <property type="entry name" value="CLECT"/>
    <property type="match status" value="1"/>
</dbReference>
<dbReference type="PANTHER" id="PTHR22801">
    <property type="entry name" value="LITHOSTATHINE"/>
    <property type="match status" value="1"/>
</dbReference>
<dbReference type="PROSITE" id="PS00615">
    <property type="entry name" value="C_TYPE_LECTIN_1"/>
    <property type="match status" value="1"/>
</dbReference>
<comment type="caution">
    <text evidence="4">The sequence shown here is derived from an EMBL/GenBank/DDBJ whole genome shotgun (WGS) entry which is preliminary data.</text>
</comment>
<evidence type="ECO:0000256" key="2">
    <source>
        <dbReference type="SAM" id="SignalP"/>
    </source>
</evidence>
<keyword evidence="1" id="KW-1015">Disulfide bond</keyword>
<sequence>MLNMGSKRASSLVAALLIFSMGSSIRAKTQAGHTVRSEAISGRKFFKANNSPHMLQLGGPIGGVKSRIACSALCERQTPVCLSFAYNSTTLTCILGSLVYYDTTARSNTVAGSAVYTSACCPMSKYGYKLKLKSKPSLSRCVFMNNHKKNYKAAQSECGRRWGRLLTAKTEEHYKMFWDMAGKHQTWLGLDDLEGENHFKWSDGTYLTDDVKQRVLKNPDFNDDKGHEHCVHIWKKPFSGKRVLNDAECRKKSFKSICELVTPTTTEKLIHEQCPEME</sequence>
<dbReference type="Proteomes" id="UP000762676">
    <property type="component" value="Unassembled WGS sequence"/>
</dbReference>
<dbReference type="InterPro" id="IPR018378">
    <property type="entry name" value="C-type_lectin_CS"/>
</dbReference>
<evidence type="ECO:0000313" key="5">
    <source>
        <dbReference type="Proteomes" id="UP000762676"/>
    </source>
</evidence>
<protein>
    <submittedName>
        <fullName evidence="4">C-type lectin-related protein 2</fullName>
    </submittedName>
</protein>
<keyword evidence="5" id="KW-1185">Reference proteome</keyword>
<dbReference type="SUPFAM" id="SSF56436">
    <property type="entry name" value="C-type lectin-like"/>
    <property type="match status" value="1"/>
</dbReference>
<dbReference type="PANTHER" id="PTHR22801:SF63">
    <property type="entry name" value="C-TYPE LECTIN DOMAIN-CONTAINING PROTEIN"/>
    <property type="match status" value="1"/>
</dbReference>
<accession>A0AAV4ICJ3</accession>
<dbReference type="AlphaFoldDB" id="A0AAV4ICJ3"/>
<proteinExistence type="predicted"/>
<organism evidence="4 5">
    <name type="scientific">Elysia marginata</name>
    <dbReference type="NCBI Taxonomy" id="1093978"/>
    <lineage>
        <taxon>Eukaryota</taxon>
        <taxon>Metazoa</taxon>
        <taxon>Spiralia</taxon>
        <taxon>Lophotrochozoa</taxon>
        <taxon>Mollusca</taxon>
        <taxon>Gastropoda</taxon>
        <taxon>Heterobranchia</taxon>
        <taxon>Euthyneura</taxon>
        <taxon>Panpulmonata</taxon>
        <taxon>Sacoglossa</taxon>
        <taxon>Placobranchoidea</taxon>
        <taxon>Plakobranchidae</taxon>
        <taxon>Elysia</taxon>
    </lineage>
</organism>
<gene>
    <name evidence="4" type="ORF">ElyMa_006588600</name>
</gene>
<reference evidence="4 5" key="1">
    <citation type="journal article" date="2021" name="Elife">
        <title>Chloroplast acquisition without the gene transfer in kleptoplastic sea slugs, Plakobranchus ocellatus.</title>
        <authorList>
            <person name="Maeda T."/>
            <person name="Takahashi S."/>
            <person name="Yoshida T."/>
            <person name="Shimamura S."/>
            <person name="Takaki Y."/>
            <person name="Nagai Y."/>
            <person name="Toyoda A."/>
            <person name="Suzuki Y."/>
            <person name="Arimoto A."/>
            <person name="Ishii H."/>
            <person name="Satoh N."/>
            <person name="Nishiyama T."/>
            <person name="Hasebe M."/>
            <person name="Maruyama T."/>
            <person name="Minagawa J."/>
            <person name="Obokata J."/>
            <person name="Shigenobu S."/>
        </authorList>
    </citation>
    <scope>NUCLEOTIDE SEQUENCE [LARGE SCALE GENOMIC DNA]</scope>
</reference>
<dbReference type="InterPro" id="IPR050801">
    <property type="entry name" value="Ca-Dep_Lectins_ImmuneDev"/>
</dbReference>
<dbReference type="Gene3D" id="3.10.100.10">
    <property type="entry name" value="Mannose-Binding Protein A, subunit A"/>
    <property type="match status" value="1"/>
</dbReference>
<dbReference type="EMBL" id="BMAT01013244">
    <property type="protein sequence ID" value="GFS08208.1"/>
    <property type="molecule type" value="Genomic_DNA"/>
</dbReference>
<feature type="chain" id="PRO_5043461535" evidence="2">
    <location>
        <begin position="28"/>
        <end position="278"/>
    </location>
</feature>
<dbReference type="InterPro" id="IPR001304">
    <property type="entry name" value="C-type_lectin-like"/>
</dbReference>
<dbReference type="SMART" id="SM00034">
    <property type="entry name" value="CLECT"/>
    <property type="match status" value="1"/>
</dbReference>
<dbReference type="PROSITE" id="PS50041">
    <property type="entry name" value="C_TYPE_LECTIN_2"/>
    <property type="match status" value="1"/>
</dbReference>
<feature type="domain" description="C-type lectin" evidence="3">
    <location>
        <begin position="137"/>
        <end position="252"/>
    </location>
</feature>
<evidence type="ECO:0000256" key="1">
    <source>
        <dbReference type="ARBA" id="ARBA00023157"/>
    </source>
</evidence>